<dbReference type="PANTHER" id="PTHR12322">
    <property type="entry name" value="DOUBLESEX AND MAB-3 RELATED TRANSCRIPTION FACTOR DMRT"/>
    <property type="match status" value="1"/>
</dbReference>
<sequence>MLRTPKCSRCRNHGFLVPVKGHAGKCRWKQCLCEKCYLITERQKIMAAQKMLRKQTTEEEEEVALGAQAPLPAASKGPALCPPPVLVGPGPQAPCFPMRDPRGPNPGPSAFRPLGPEAASRPGPGRPEPLKPMPSPPFADFGKPSATVWPCPPVPRSPCSCCLPHCFLSAGHPLSVKSDPVVGAEYLEREPSKLYLGYYSYCQFPLGYQDAPVTMQKGFQHAPCTSYQGGLVSEPTGDFCPNYYVPPPPPPPPLPPQQPQPRVLPPGFLSGLHLLPPPPPPPAPFSLNVLPAGDQDAEAPGEPCLPSSQEQSN</sequence>
<dbReference type="GO" id="GO:0007548">
    <property type="term" value="P:sex differentiation"/>
    <property type="evidence" value="ECO:0007669"/>
    <property type="project" value="TreeGrafter"/>
</dbReference>
<reference evidence="9" key="3">
    <citation type="submission" date="2025-09" db="UniProtKB">
        <authorList>
            <consortium name="Ensembl"/>
        </authorList>
    </citation>
    <scope>IDENTIFICATION</scope>
    <source>
        <strain evidence="9">2N</strain>
    </source>
</reference>
<gene>
    <name evidence="9" type="primary">DMRTB1</name>
    <name evidence="9" type="synonym">Dmrtb1</name>
</gene>
<feature type="compositionally biased region" description="Pro residues" evidence="7">
    <location>
        <begin position="275"/>
        <end position="284"/>
    </location>
</feature>
<dbReference type="GO" id="GO:0000978">
    <property type="term" value="F:RNA polymerase II cis-regulatory region sequence-specific DNA binding"/>
    <property type="evidence" value="ECO:0007669"/>
    <property type="project" value="TreeGrafter"/>
</dbReference>
<name>H0W6G9_CAVPO</name>
<dbReference type="AlphaFoldDB" id="H0W6G9"/>
<comment type="similarity">
    <text evidence="1">Belongs to the DMRT family.</text>
</comment>
<feature type="region of interest" description="Disordered" evidence="7">
    <location>
        <begin position="93"/>
        <end position="137"/>
    </location>
</feature>
<evidence type="ECO:0000256" key="2">
    <source>
        <dbReference type="ARBA" id="ARBA00022723"/>
    </source>
</evidence>
<dbReference type="PROSITE" id="PS50809">
    <property type="entry name" value="DM_2"/>
    <property type="match status" value="1"/>
</dbReference>
<evidence type="ECO:0000256" key="3">
    <source>
        <dbReference type="ARBA" id="ARBA00022833"/>
    </source>
</evidence>
<dbReference type="InterPro" id="IPR001275">
    <property type="entry name" value="DM_DNA-bd"/>
</dbReference>
<evidence type="ECO:0000256" key="7">
    <source>
        <dbReference type="SAM" id="MobiDB-lite"/>
    </source>
</evidence>
<dbReference type="GO" id="GO:0046872">
    <property type="term" value="F:metal ion binding"/>
    <property type="evidence" value="ECO:0007669"/>
    <property type="project" value="UniProtKB-KW"/>
</dbReference>
<evidence type="ECO:0000313" key="9">
    <source>
        <dbReference type="Ensembl" id="ENSCPOP00000018573.2"/>
    </source>
</evidence>
<dbReference type="STRING" id="10141.ENSCPOP00000018573"/>
<dbReference type="SMART" id="SM00301">
    <property type="entry name" value="DM"/>
    <property type="match status" value="1"/>
</dbReference>
<dbReference type="GeneTree" id="ENSGT00940000161912"/>
<dbReference type="PANTHER" id="PTHR12322:SF66">
    <property type="entry name" value="DOUBLESEX- AND MAB-3-RELATED TRANSCRIPTION FACTOR B1"/>
    <property type="match status" value="1"/>
</dbReference>
<evidence type="ECO:0000259" key="8">
    <source>
        <dbReference type="PROSITE" id="PS50809"/>
    </source>
</evidence>
<organism evidence="9 10">
    <name type="scientific">Cavia porcellus</name>
    <name type="common">Guinea pig</name>
    <dbReference type="NCBI Taxonomy" id="10141"/>
    <lineage>
        <taxon>Eukaryota</taxon>
        <taxon>Metazoa</taxon>
        <taxon>Chordata</taxon>
        <taxon>Craniata</taxon>
        <taxon>Vertebrata</taxon>
        <taxon>Euteleostomi</taxon>
        <taxon>Mammalia</taxon>
        <taxon>Eutheria</taxon>
        <taxon>Euarchontoglires</taxon>
        <taxon>Glires</taxon>
        <taxon>Rodentia</taxon>
        <taxon>Hystricomorpha</taxon>
        <taxon>Caviidae</taxon>
        <taxon>Cavia</taxon>
    </lineage>
</organism>
<feature type="region of interest" description="Disordered" evidence="7">
    <location>
        <begin position="242"/>
        <end position="313"/>
    </location>
</feature>
<feature type="domain" description="DM" evidence="8">
    <location>
        <begin position="7"/>
        <end position="54"/>
    </location>
</feature>
<evidence type="ECO:0000256" key="5">
    <source>
        <dbReference type="ARBA" id="ARBA00023242"/>
    </source>
</evidence>
<dbReference type="PRINTS" id="PR01217">
    <property type="entry name" value="PRICHEXTENSN"/>
</dbReference>
<dbReference type="PROSITE" id="PS40000">
    <property type="entry name" value="DM_1"/>
    <property type="match status" value="1"/>
</dbReference>
<dbReference type="SUPFAM" id="SSF82927">
    <property type="entry name" value="Cysteine-rich DNA binding domain, (DM domain)"/>
    <property type="match status" value="1"/>
</dbReference>
<dbReference type="FunFam" id="4.10.1040.10:FF:000001">
    <property type="entry name" value="doublesex- and mab-3-related transcription factor 1"/>
    <property type="match status" value="1"/>
</dbReference>
<reference evidence="9" key="2">
    <citation type="submission" date="2025-08" db="UniProtKB">
        <authorList>
            <consortium name="Ensembl"/>
        </authorList>
    </citation>
    <scope>IDENTIFICATION</scope>
    <source>
        <strain evidence="9">2N</strain>
    </source>
</reference>
<dbReference type="VEuPathDB" id="HostDB:ENSCPOG00000020039"/>
<evidence type="ECO:0000256" key="4">
    <source>
        <dbReference type="ARBA" id="ARBA00023125"/>
    </source>
</evidence>
<evidence type="ECO:0000313" key="10">
    <source>
        <dbReference type="Proteomes" id="UP000005447"/>
    </source>
</evidence>
<keyword evidence="10" id="KW-1185">Reference proteome</keyword>
<dbReference type="Ensembl" id="ENSCPOT00000026294.2">
    <property type="protein sequence ID" value="ENSCPOP00000018573.2"/>
    <property type="gene ID" value="ENSCPOG00000020039.2"/>
</dbReference>
<keyword evidence="5 6" id="KW-0539">Nucleus</keyword>
<dbReference type="InterPro" id="IPR036407">
    <property type="entry name" value="DM_DNA-bd_sf"/>
</dbReference>
<evidence type="ECO:0000256" key="6">
    <source>
        <dbReference type="PROSITE-ProRule" id="PRU00070"/>
    </source>
</evidence>
<dbReference type="Pfam" id="PF00751">
    <property type="entry name" value="DM"/>
    <property type="match status" value="1"/>
</dbReference>
<dbReference type="EMBL" id="AAKN02049433">
    <property type="status" value="NOT_ANNOTATED_CDS"/>
    <property type="molecule type" value="Genomic_DNA"/>
</dbReference>
<dbReference type="Proteomes" id="UP000005447">
    <property type="component" value="Unassembled WGS sequence"/>
</dbReference>
<dbReference type="GO" id="GO:0000981">
    <property type="term" value="F:DNA-binding transcription factor activity, RNA polymerase II-specific"/>
    <property type="evidence" value="ECO:0007669"/>
    <property type="project" value="TreeGrafter"/>
</dbReference>
<dbReference type="FunCoup" id="H0W6G9">
    <property type="interactions" value="605"/>
</dbReference>
<evidence type="ECO:0000256" key="1">
    <source>
        <dbReference type="ARBA" id="ARBA00006834"/>
    </source>
</evidence>
<accession>H0W6G9</accession>
<protein>
    <submittedName>
        <fullName evidence="9">DMRT like family B with proline rich C-terminal 1</fullName>
    </submittedName>
</protein>
<feature type="compositionally biased region" description="Pro residues" evidence="7">
    <location>
        <begin position="124"/>
        <end position="137"/>
    </location>
</feature>
<keyword evidence="2 6" id="KW-0479">Metal-binding</keyword>
<dbReference type="GO" id="GO:0005634">
    <property type="term" value="C:nucleus"/>
    <property type="evidence" value="ECO:0007669"/>
    <property type="project" value="UniProtKB-SubCell"/>
</dbReference>
<feature type="DNA-binding region" description="DM" evidence="6">
    <location>
        <begin position="7"/>
        <end position="54"/>
    </location>
</feature>
<dbReference type="GO" id="GO:0007281">
    <property type="term" value="P:germ cell development"/>
    <property type="evidence" value="ECO:0007669"/>
    <property type="project" value="TreeGrafter"/>
</dbReference>
<feature type="compositionally biased region" description="Low complexity" evidence="7">
    <location>
        <begin position="265"/>
        <end position="274"/>
    </location>
</feature>
<dbReference type="InParanoid" id="H0W6G9"/>
<feature type="compositionally biased region" description="Pro residues" evidence="7">
    <location>
        <begin position="244"/>
        <end position="264"/>
    </location>
</feature>
<reference evidence="10" key="1">
    <citation type="journal article" date="2011" name="Nature">
        <title>A high-resolution map of human evolutionary constraint using 29 mammals.</title>
        <authorList>
            <person name="Lindblad-Toh K."/>
            <person name="Garber M."/>
            <person name="Zuk O."/>
            <person name="Lin M.F."/>
            <person name="Parker B.J."/>
            <person name="Washietl S."/>
            <person name="Kheradpour P."/>
            <person name="Ernst J."/>
            <person name="Jordan G."/>
            <person name="Mauceli E."/>
            <person name="Ward L.D."/>
            <person name="Lowe C.B."/>
            <person name="Holloway A.K."/>
            <person name="Clamp M."/>
            <person name="Gnerre S."/>
            <person name="Alfoldi J."/>
            <person name="Beal K."/>
            <person name="Chang J."/>
            <person name="Clawson H."/>
            <person name="Cuff J."/>
            <person name="Di Palma F."/>
            <person name="Fitzgerald S."/>
            <person name="Flicek P."/>
            <person name="Guttman M."/>
            <person name="Hubisz M.J."/>
            <person name="Jaffe D.B."/>
            <person name="Jungreis I."/>
            <person name="Kent W.J."/>
            <person name="Kostka D."/>
            <person name="Lara M."/>
            <person name="Martins A.L."/>
            <person name="Massingham T."/>
            <person name="Moltke I."/>
            <person name="Raney B.J."/>
            <person name="Rasmussen M.D."/>
            <person name="Robinson J."/>
            <person name="Stark A."/>
            <person name="Vilella A.J."/>
            <person name="Wen J."/>
            <person name="Xie X."/>
            <person name="Zody M.C."/>
            <person name="Baldwin J."/>
            <person name="Bloom T."/>
            <person name="Chin C.W."/>
            <person name="Heiman D."/>
            <person name="Nicol R."/>
            <person name="Nusbaum C."/>
            <person name="Young S."/>
            <person name="Wilkinson J."/>
            <person name="Worley K.C."/>
            <person name="Kovar C.L."/>
            <person name="Muzny D.M."/>
            <person name="Gibbs R.A."/>
            <person name="Cree A."/>
            <person name="Dihn H.H."/>
            <person name="Fowler G."/>
            <person name="Jhangiani S."/>
            <person name="Joshi V."/>
            <person name="Lee S."/>
            <person name="Lewis L.R."/>
            <person name="Nazareth L.V."/>
            <person name="Okwuonu G."/>
            <person name="Santibanez J."/>
            <person name="Warren W.C."/>
            <person name="Mardis E.R."/>
            <person name="Weinstock G.M."/>
            <person name="Wilson R.K."/>
            <person name="Delehaunty K."/>
            <person name="Dooling D."/>
            <person name="Fronik C."/>
            <person name="Fulton L."/>
            <person name="Fulton B."/>
            <person name="Graves T."/>
            <person name="Minx P."/>
            <person name="Sodergren E."/>
            <person name="Birney E."/>
            <person name="Margulies E.H."/>
            <person name="Herrero J."/>
            <person name="Green E.D."/>
            <person name="Haussler D."/>
            <person name="Siepel A."/>
            <person name="Goldman N."/>
            <person name="Pollard K.S."/>
            <person name="Pedersen J.S."/>
            <person name="Lander E.S."/>
            <person name="Kellis M."/>
        </authorList>
    </citation>
    <scope>NUCLEOTIDE SEQUENCE [LARGE SCALE GENOMIC DNA]</scope>
    <source>
        <strain evidence="10">2N</strain>
    </source>
</reference>
<keyword evidence="4 6" id="KW-0238">DNA-binding</keyword>
<comment type="subcellular location">
    <subcellularLocation>
        <location evidence="6">Nucleus</location>
    </subcellularLocation>
</comment>
<dbReference type="Bgee" id="ENSCPOG00000020039">
    <property type="expression patterns" value="Expressed in testis"/>
</dbReference>
<dbReference type="InterPro" id="IPR026607">
    <property type="entry name" value="DMRT"/>
</dbReference>
<proteinExistence type="inferred from homology"/>
<dbReference type="Gene3D" id="4.10.1040.10">
    <property type="entry name" value="DM DNA-binding domain"/>
    <property type="match status" value="1"/>
</dbReference>
<keyword evidence="3 6" id="KW-0862">Zinc</keyword>
<dbReference type="OMA" id="FTDFGRP"/>
<dbReference type="HOGENOM" id="CLU_073336_0_0_1"/>